<dbReference type="GO" id="GO:0046872">
    <property type="term" value="F:metal ion binding"/>
    <property type="evidence" value="ECO:0007669"/>
    <property type="project" value="UniProtKB-KW"/>
</dbReference>
<reference evidence="15" key="1">
    <citation type="submission" date="2017-02" db="EMBL/GenBank/DDBJ databases">
        <authorList>
            <person name="Varghese N."/>
            <person name="Submissions S."/>
        </authorList>
    </citation>
    <scope>NUCLEOTIDE SEQUENCE [LARGE SCALE GENOMIC DNA]</scope>
    <source>
        <strain evidence="15">DSM 24967</strain>
    </source>
</reference>
<feature type="domain" description="4Fe-4S ferredoxin-type" evidence="13">
    <location>
        <begin position="105"/>
        <end position="134"/>
    </location>
</feature>
<organism evidence="14 15">
    <name type="scientific">Parabacteroides chartae</name>
    <dbReference type="NCBI Taxonomy" id="1037355"/>
    <lineage>
        <taxon>Bacteria</taxon>
        <taxon>Pseudomonadati</taxon>
        <taxon>Bacteroidota</taxon>
        <taxon>Bacteroidia</taxon>
        <taxon>Bacteroidales</taxon>
        <taxon>Tannerellaceae</taxon>
        <taxon>Parabacteroides</taxon>
    </lineage>
</organism>
<gene>
    <name evidence="14" type="ORF">SAMN05660349_01829</name>
</gene>
<keyword evidence="15" id="KW-1185">Reference proteome</keyword>
<evidence type="ECO:0000256" key="1">
    <source>
        <dbReference type="ARBA" id="ARBA00022475"/>
    </source>
</evidence>
<keyword evidence="1" id="KW-1003">Cell membrane</keyword>
<dbReference type="EMBL" id="FUYQ01000011">
    <property type="protein sequence ID" value="SKB56958.1"/>
    <property type="molecule type" value="Genomic_DNA"/>
</dbReference>
<dbReference type="PROSITE" id="PS51379">
    <property type="entry name" value="4FE4S_FER_2"/>
    <property type="match status" value="2"/>
</dbReference>
<evidence type="ECO:0000313" key="15">
    <source>
        <dbReference type="Proteomes" id="UP000190852"/>
    </source>
</evidence>
<evidence type="ECO:0000313" key="14">
    <source>
        <dbReference type="EMBL" id="SKB56958.1"/>
    </source>
</evidence>
<dbReference type="PANTHER" id="PTHR10849:SF24">
    <property type="entry name" value="NADH-QUINONE OXIDOREDUCTASE SUBUNIT I 2"/>
    <property type="match status" value="1"/>
</dbReference>
<dbReference type="InterPro" id="IPR010226">
    <property type="entry name" value="NADH_quinone_OxRdtase_chainI"/>
</dbReference>
<dbReference type="GO" id="GO:0048038">
    <property type="term" value="F:quinone binding"/>
    <property type="evidence" value="ECO:0007669"/>
    <property type="project" value="UniProtKB-KW"/>
</dbReference>
<keyword evidence="7" id="KW-0408">Iron</keyword>
<protein>
    <submittedName>
        <fullName evidence="14">NADH-quinone oxidoreductase subunit I</fullName>
    </submittedName>
</protein>
<evidence type="ECO:0000256" key="9">
    <source>
        <dbReference type="ARBA" id="ARBA00023027"/>
    </source>
</evidence>
<keyword evidence="2" id="KW-0004">4Fe-4S</keyword>
<evidence type="ECO:0000256" key="5">
    <source>
        <dbReference type="ARBA" id="ARBA00022737"/>
    </source>
</evidence>
<keyword evidence="6" id="KW-1278">Translocase</keyword>
<keyword evidence="4" id="KW-0479">Metal-binding</keyword>
<keyword evidence="11" id="KW-0472">Membrane</keyword>
<name>A0A1T5CBX9_9BACT</name>
<keyword evidence="5" id="KW-0677">Repeat</keyword>
<dbReference type="AlphaFoldDB" id="A0A1T5CBX9"/>
<dbReference type="SUPFAM" id="SSF54862">
    <property type="entry name" value="4Fe-4S ferredoxins"/>
    <property type="match status" value="1"/>
</dbReference>
<dbReference type="GO" id="GO:0016651">
    <property type="term" value="F:oxidoreductase activity, acting on NAD(P)H"/>
    <property type="evidence" value="ECO:0007669"/>
    <property type="project" value="InterPro"/>
</dbReference>
<evidence type="ECO:0000256" key="2">
    <source>
        <dbReference type="ARBA" id="ARBA00022485"/>
    </source>
</evidence>
<keyword evidence="8" id="KW-0411">Iron-sulfur</keyword>
<dbReference type="PANTHER" id="PTHR10849">
    <property type="entry name" value="NADH DEHYDROGENASE UBIQUINONE IRON-SULFUR PROTEIN 8, MITOCHONDRIAL"/>
    <property type="match status" value="1"/>
</dbReference>
<dbReference type="PROSITE" id="PS00198">
    <property type="entry name" value="4FE4S_FER_1"/>
    <property type="match status" value="1"/>
</dbReference>
<feature type="compositionally biased region" description="Basic and acidic residues" evidence="12">
    <location>
        <begin position="150"/>
        <end position="161"/>
    </location>
</feature>
<accession>A0A1T5CBX9</accession>
<evidence type="ECO:0000256" key="12">
    <source>
        <dbReference type="SAM" id="MobiDB-lite"/>
    </source>
</evidence>
<evidence type="ECO:0000256" key="3">
    <source>
        <dbReference type="ARBA" id="ARBA00022719"/>
    </source>
</evidence>
<evidence type="ECO:0000259" key="13">
    <source>
        <dbReference type="PROSITE" id="PS51379"/>
    </source>
</evidence>
<feature type="region of interest" description="Disordered" evidence="12">
    <location>
        <begin position="148"/>
        <end position="169"/>
    </location>
</feature>
<proteinExistence type="predicted"/>
<sequence>MKALYQYIKVIIQAFSSLLNGLLLTLKYFLTPGKSIITEQYPENRTTSIRIPERFAGELVLPHNENNEHKCTACTLCQLSCPNGTIEIFSKTIETEDGKKKKILDRWVYHLDMCTFCGQCVDACPSDAIQMKNNFELSAFDRNTLTRQLNRPDSRLEESNKQQKNTLAS</sequence>
<dbReference type="InterPro" id="IPR017896">
    <property type="entry name" value="4Fe4S_Fe-S-bd"/>
</dbReference>
<feature type="domain" description="4Fe-4S ferredoxin-type" evidence="13">
    <location>
        <begin position="62"/>
        <end position="91"/>
    </location>
</feature>
<evidence type="ECO:0000256" key="4">
    <source>
        <dbReference type="ARBA" id="ARBA00022723"/>
    </source>
</evidence>
<dbReference type="InterPro" id="IPR017900">
    <property type="entry name" value="4Fe4S_Fe_S_CS"/>
</dbReference>
<dbReference type="Pfam" id="PF12838">
    <property type="entry name" value="Fer4_7"/>
    <property type="match status" value="1"/>
</dbReference>
<evidence type="ECO:0000256" key="6">
    <source>
        <dbReference type="ARBA" id="ARBA00022967"/>
    </source>
</evidence>
<dbReference type="Proteomes" id="UP000190852">
    <property type="component" value="Unassembled WGS sequence"/>
</dbReference>
<evidence type="ECO:0000256" key="7">
    <source>
        <dbReference type="ARBA" id="ARBA00023004"/>
    </source>
</evidence>
<keyword evidence="3" id="KW-0874">Quinone</keyword>
<dbReference type="RefSeq" id="WP_079683354.1">
    <property type="nucleotide sequence ID" value="NZ_FUYQ01000011.1"/>
</dbReference>
<keyword evidence="10" id="KW-0830">Ubiquinone</keyword>
<dbReference type="GO" id="GO:0016020">
    <property type="term" value="C:membrane"/>
    <property type="evidence" value="ECO:0007669"/>
    <property type="project" value="InterPro"/>
</dbReference>
<dbReference type="GO" id="GO:0051539">
    <property type="term" value="F:4 iron, 4 sulfur cluster binding"/>
    <property type="evidence" value="ECO:0007669"/>
    <property type="project" value="UniProtKB-KW"/>
</dbReference>
<evidence type="ECO:0000256" key="10">
    <source>
        <dbReference type="ARBA" id="ARBA00023075"/>
    </source>
</evidence>
<evidence type="ECO:0000256" key="8">
    <source>
        <dbReference type="ARBA" id="ARBA00023014"/>
    </source>
</evidence>
<keyword evidence="9" id="KW-0520">NAD</keyword>
<evidence type="ECO:0000256" key="11">
    <source>
        <dbReference type="ARBA" id="ARBA00023136"/>
    </source>
</evidence>
<dbReference type="Gene3D" id="3.30.70.3270">
    <property type="match status" value="1"/>
</dbReference>